<sequence>MRDGGSMVVDVDTEEMVVVDVVDVDVVVDVDMEWNILPQHEIKEQHNALVMNKKIMSILAKRDAAVRERGQALSTKKEALAARDQALQQRDKALTERDRALIERDNAFAALQDHENSLNFALSGEML</sequence>
<evidence type="ECO:0000256" key="5">
    <source>
        <dbReference type="ARBA" id="ARBA00023163"/>
    </source>
</evidence>
<dbReference type="Proteomes" id="UP000886595">
    <property type="component" value="Unassembled WGS sequence"/>
</dbReference>
<reference evidence="8 9" key="1">
    <citation type="submission" date="2020-02" db="EMBL/GenBank/DDBJ databases">
        <authorList>
            <person name="Ma Q."/>
            <person name="Huang Y."/>
            <person name="Song X."/>
            <person name="Pei D."/>
        </authorList>
    </citation>
    <scope>NUCLEOTIDE SEQUENCE [LARGE SCALE GENOMIC DNA]</scope>
    <source>
        <strain evidence="8">Sxm20200214</strain>
        <tissue evidence="8">Leaf</tissue>
    </source>
</reference>
<comment type="similarity">
    <text evidence="2 7">Belongs to the BBR/BPC family.</text>
</comment>
<organism evidence="8 9">
    <name type="scientific">Brassica carinata</name>
    <name type="common">Ethiopian mustard</name>
    <name type="synonym">Abyssinian cabbage</name>
    <dbReference type="NCBI Taxonomy" id="52824"/>
    <lineage>
        <taxon>Eukaryota</taxon>
        <taxon>Viridiplantae</taxon>
        <taxon>Streptophyta</taxon>
        <taxon>Embryophyta</taxon>
        <taxon>Tracheophyta</taxon>
        <taxon>Spermatophyta</taxon>
        <taxon>Magnoliopsida</taxon>
        <taxon>eudicotyledons</taxon>
        <taxon>Gunneridae</taxon>
        <taxon>Pentapetalae</taxon>
        <taxon>rosids</taxon>
        <taxon>malvids</taxon>
        <taxon>Brassicales</taxon>
        <taxon>Brassicaceae</taxon>
        <taxon>Brassiceae</taxon>
        <taxon>Brassica</taxon>
    </lineage>
</organism>
<keyword evidence="4 7" id="KW-0238">DNA-binding</keyword>
<name>A0A8X7TYM4_BRACI</name>
<dbReference type="GO" id="GO:0003677">
    <property type="term" value="F:DNA binding"/>
    <property type="evidence" value="ECO:0007669"/>
    <property type="project" value="UniProtKB-KW"/>
</dbReference>
<accession>A0A8X7TYM4</accession>
<keyword evidence="5 7" id="KW-0804">Transcription</keyword>
<keyword evidence="9" id="KW-1185">Reference proteome</keyword>
<dbReference type="Pfam" id="PF06217">
    <property type="entry name" value="GAGA_bind"/>
    <property type="match status" value="1"/>
</dbReference>
<evidence type="ECO:0000313" key="8">
    <source>
        <dbReference type="EMBL" id="KAG2259337.1"/>
    </source>
</evidence>
<comment type="subcellular location">
    <subcellularLocation>
        <location evidence="1 7">Nucleus</location>
    </subcellularLocation>
</comment>
<evidence type="ECO:0000256" key="4">
    <source>
        <dbReference type="ARBA" id="ARBA00023125"/>
    </source>
</evidence>
<gene>
    <name evidence="8" type="ORF">Bca52824_078631</name>
</gene>
<dbReference type="InterPro" id="IPR010409">
    <property type="entry name" value="GAGA-bd_tscrpt_act"/>
</dbReference>
<dbReference type="EMBL" id="JAAMPC010000015">
    <property type="protein sequence ID" value="KAG2259337.1"/>
    <property type="molecule type" value="Genomic_DNA"/>
</dbReference>
<evidence type="ECO:0000256" key="1">
    <source>
        <dbReference type="ARBA" id="ARBA00004123"/>
    </source>
</evidence>
<dbReference type="GO" id="GO:0003700">
    <property type="term" value="F:DNA-binding transcription factor activity"/>
    <property type="evidence" value="ECO:0007669"/>
    <property type="project" value="UniProtKB-UniRule"/>
</dbReference>
<keyword evidence="6 7" id="KW-0539">Nucleus</keyword>
<evidence type="ECO:0000313" key="9">
    <source>
        <dbReference type="Proteomes" id="UP000886595"/>
    </source>
</evidence>
<protein>
    <recommendedName>
        <fullName evidence="7">GAGA-binding transcriptional activator</fullName>
    </recommendedName>
</protein>
<comment type="caution">
    <text evidence="8">The sequence shown here is derived from an EMBL/GenBank/DDBJ whole genome shotgun (WGS) entry which is preliminary data.</text>
</comment>
<evidence type="ECO:0000256" key="3">
    <source>
        <dbReference type="ARBA" id="ARBA00023015"/>
    </source>
</evidence>
<evidence type="ECO:0000256" key="7">
    <source>
        <dbReference type="RuleBase" id="RU367160"/>
    </source>
</evidence>
<dbReference type="AlphaFoldDB" id="A0A8X7TYM4"/>
<dbReference type="GO" id="GO:0005634">
    <property type="term" value="C:nucleus"/>
    <property type="evidence" value="ECO:0007669"/>
    <property type="project" value="UniProtKB-SubCell"/>
</dbReference>
<proteinExistence type="inferred from homology"/>
<keyword evidence="3 7" id="KW-0805">Transcription regulation</keyword>
<comment type="function">
    <text evidence="7">Transcriptional regulator that specifically binds to GA-rich elements (GAGA-repeats) present in regulatory sequences of genes involved in developmental processes.</text>
</comment>
<evidence type="ECO:0000256" key="6">
    <source>
        <dbReference type="ARBA" id="ARBA00023242"/>
    </source>
</evidence>
<evidence type="ECO:0000256" key="2">
    <source>
        <dbReference type="ARBA" id="ARBA00007911"/>
    </source>
</evidence>